<dbReference type="InterPro" id="IPR050503">
    <property type="entry name" value="cAMP-dep_PK_reg_su-like"/>
</dbReference>
<dbReference type="GO" id="GO:0004862">
    <property type="term" value="F:cAMP-dependent protein kinase inhibitor activity"/>
    <property type="evidence" value="ECO:0007669"/>
    <property type="project" value="TreeGrafter"/>
</dbReference>
<keyword evidence="2" id="KW-0597">Phosphoprotein</keyword>
<keyword evidence="6" id="KW-0114">cAMP</keyword>
<dbReference type="SUPFAM" id="SSF47391">
    <property type="entry name" value="Dimerization-anchoring domain of cAMP-dependent PK regulatory subunit"/>
    <property type="match status" value="1"/>
</dbReference>
<dbReference type="PROSITE" id="PS50042">
    <property type="entry name" value="CNMP_BINDING_3"/>
    <property type="match status" value="1"/>
</dbReference>
<evidence type="ECO:0000313" key="10">
    <source>
        <dbReference type="WBParaSite" id="snap_masked-unitig_29900-processed-gene-0.0-mRNA-1"/>
    </source>
</evidence>
<dbReference type="Gene3D" id="2.60.120.10">
    <property type="entry name" value="Jelly Rolls"/>
    <property type="match status" value="1"/>
</dbReference>
<organism evidence="9 10">
    <name type="scientific">Macrostomum lignano</name>
    <dbReference type="NCBI Taxonomy" id="282301"/>
    <lineage>
        <taxon>Eukaryota</taxon>
        <taxon>Metazoa</taxon>
        <taxon>Spiralia</taxon>
        <taxon>Lophotrochozoa</taxon>
        <taxon>Platyhelminthes</taxon>
        <taxon>Rhabditophora</taxon>
        <taxon>Macrostomorpha</taxon>
        <taxon>Macrostomida</taxon>
        <taxon>Macrostomidae</taxon>
        <taxon>Macrostomum</taxon>
    </lineage>
</organism>
<keyword evidence="5" id="KW-0547">Nucleotide-binding</keyword>
<dbReference type="GO" id="GO:0005952">
    <property type="term" value="C:cAMP-dependent protein kinase complex"/>
    <property type="evidence" value="ECO:0007669"/>
    <property type="project" value="InterPro"/>
</dbReference>
<keyword evidence="3" id="KW-0116">cAMP-binding</keyword>
<proteinExistence type="inferred from homology"/>
<dbReference type="Pfam" id="PF02197">
    <property type="entry name" value="RIIa"/>
    <property type="match status" value="1"/>
</dbReference>
<keyword evidence="4" id="KW-0677">Repeat</keyword>
<accession>A0A1I8JQL4</accession>
<evidence type="ECO:0000256" key="6">
    <source>
        <dbReference type="ARBA" id="ARBA00023149"/>
    </source>
</evidence>
<dbReference type="InterPro" id="IPR000595">
    <property type="entry name" value="cNMP-bd_dom"/>
</dbReference>
<dbReference type="Gene3D" id="1.20.890.10">
    <property type="entry name" value="cAMP-dependent protein kinase regulatory subunit, dimerization-anchoring domain"/>
    <property type="match status" value="1"/>
</dbReference>
<dbReference type="InterPro" id="IPR018488">
    <property type="entry name" value="cNMP-bd_CS"/>
</dbReference>
<dbReference type="GO" id="GO:0030552">
    <property type="term" value="F:cAMP binding"/>
    <property type="evidence" value="ECO:0007669"/>
    <property type="project" value="UniProtKB-KW"/>
</dbReference>
<evidence type="ECO:0000256" key="1">
    <source>
        <dbReference type="ARBA" id="ARBA00005753"/>
    </source>
</evidence>
<feature type="region of interest" description="Disordered" evidence="7">
    <location>
        <begin position="50"/>
        <end position="104"/>
    </location>
</feature>
<comment type="similarity">
    <text evidence="1">Belongs to the cAMP-dependent kinase regulatory chain family.</text>
</comment>
<evidence type="ECO:0000256" key="4">
    <source>
        <dbReference type="ARBA" id="ARBA00022737"/>
    </source>
</evidence>
<sequence length="179" mass="20348">PSAATRRQPQVPAGFRELLQDFAVAVLRQSPDDANLRFEYFTRLRIGRMSSQKPVEASLAPPAEKEQQDSETPMSPKDVDEDEPPITAPPPRRGTRRVASDEQRRRLNQAVSHIVLFQCLDEDQKRDVINAMFERRSEPGDRIITQGEDGDNFYVIESGVYDIYVLIDGKDTKVGQYNN</sequence>
<name>A0A1I8JQL4_9PLAT</name>
<keyword evidence="9" id="KW-1185">Reference proteome</keyword>
<dbReference type="PRINTS" id="PR00103">
    <property type="entry name" value="CAMPKINASE"/>
</dbReference>
<dbReference type="InterPro" id="IPR014710">
    <property type="entry name" value="RmlC-like_jellyroll"/>
</dbReference>
<evidence type="ECO:0000256" key="2">
    <source>
        <dbReference type="ARBA" id="ARBA00022553"/>
    </source>
</evidence>
<protein>
    <submittedName>
        <fullName evidence="10">Cyclic nucleotide-binding domain-containing protein</fullName>
    </submittedName>
</protein>
<dbReference type="PANTHER" id="PTHR11635:SF152">
    <property type="entry name" value="CAMP-DEPENDENT PROTEIN KINASE TYPE I REGULATORY SUBUNIT-RELATED"/>
    <property type="match status" value="1"/>
</dbReference>
<reference evidence="10" key="1">
    <citation type="submission" date="2016-11" db="UniProtKB">
        <authorList>
            <consortium name="WormBaseParasite"/>
        </authorList>
    </citation>
    <scope>IDENTIFICATION</scope>
</reference>
<dbReference type="PANTHER" id="PTHR11635">
    <property type="entry name" value="CAMP-DEPENDENT PROTEIN KINASE REGULATORY CHAIN"/>
    <property type="match status" value="1"/>
</dbReference>
<evidence type="ECO:0000256" key="5">
    <source>
        <dbReference type="ARBA" id="ARBA00022741"/>
    </source>
</evidence>
<dbReference type="InterPro" id="IPR003117">
    <property type="entry name" value="cAMP_dep_PK_reg_su_I/II_a/b"/>
</dbReference>
<dbReference type="PROSITE" id="PS00888">
    <property type="entry name" value="CNMP_BINDING_1"/>
    <property type="match status" value="1"/>
</dbReference>
<dbReference type="CDD" id="cd00038">
    <property type="entry name" value="CAP_ED"/>
    <property type="match status" value="1"/>
</dbReference>
<dbReference type="GO" id="GO:0034236">
    <property type="term" value="F:protein kinase A catalytic subunit binding"/>
    <property type="evidence" value="ECO:0007669"/>
    <property type="project" value="TreeGrafter"/>
</dbReference>
<evidence type="ECO:0000256" key="7">
    <source>
        <dbReference type="SAM" id="MobiDB-lite"/>
    </source>
</evidence>
<dbReference type="GO" id="GO:0005829">
    <property type="term" value="C:cytosol"/>
    <property type="evidence" value="ECO:0007669"/>
    <property type="project" value="TreeGrafter"/>
</dbReference>
<dbReference type="Proteomes" id="UP000095280">
    <property type="component" value="Unplaced"/>
</dbReference>
<dbReference type="WBParaSite" id="snap_masked-unitig_29900-processed-gene-0.0-mRNA-1">
    <property type="protein sequence ID" value="snap_masked-unitig_29900-processed-gene-0.0-mRNA-1"/>
    <property type="gene ID" value="snap_masked-unitig_29900-processed-gene-0.0"/>
</dbReference>
<feature type="domain" description="Cyclic nucleotide-binding" evidence="8">
    <location>
        <begin position="116"/>
        <end position="179"/>
    </location>
</feature>
<evidence type="ECO:0000313" key="9">
    <source>
        <dbReference type="Proteomes" id="UP000095280"/>
    </source>
</evidence>
<dbReference type="SUPFAM" id="SSF51206">
    <property type="entry name" value="cAMP-binding domain-like"/>
    <property type="match status" value="1"/>
</dbReference>
<evidence type="ECO:0000256" key="3">
    <source>
        <dbReference type="ARBA" id="ARBA00022566"/>
    </source>
</evidence>
<dbReference type="AlphaFoldDB" id="A0A1I8JQL4"/>
<dbReference type="InterPro" id="IPR018490">
    <property type="entry name" value="cNMP-bd_dom_sf"/>
</dbReference>
<evidence type="ECO:0000259" key="8">
    <source>
        <dbReference type="PROSITE" id="PS50042"/>
    </source>
</evidence>